<organism evidence="3 4">
    <name type="scientific">Cynoglossus semilaevis</name>
    <name type="common">Tongue sole</name>
    <dbReference type="NCBI Taxonomy" id="244447"/>
    <lineage>
        <taxon>Eukaryota</taxon>
        <taxon>Metazoa</taxon>
        <taxon>Chordata</taxon>
        <taxon>Craniata</taxon>
        <taxon>Vertebrata</taxon>
        <taxon>Euteleostomi</taxon>
        <taxon>Actinopterygii</taxon>
        <taxon>Neopterygii</taxon>
        <taxon>Teleostei</taxon>
        <taxon>Neoteleostei</taxon>
        <taxon>Acanthomorphata</taxon>
        <taxon>Carangaria</taxon>
        <taxon>Pleuronectiformes</taxon>
        <taxon>Pleuronectoidei</taxon>
        <taxon>Cynoglossidae</taxon>
        <taxon>Cynoglossinae</taxon>
        <taxon>Cynoglossus</taxon>
    </lineage>
</organism>
<evidence type="ECO:0000259" key="2">
    <source>
        <dbReference type="SMART" id="SM01319"/>
    </source>
</evidence>
<dbReference type="Ensembl" id="ENSCSET00000017581.1">
    <property type="protein sequence ID" value="ENSCSEP00000017366.1"/>
    <property type="gene ID" value="ENSCSEG00000011144.1"/>
</dbReference>
<dbReference type="PANTHER" id="PTHR22042:SF3">
    <property type="entry name" value="RIKEN CDNA 2900026A02 GENE"/>
    <property type="match status" value="1"/>
</dbReference>
<feature type="compositionally biased region" description="Polar residues" evidence="1">
    <location>
        <begin position="84"/>
        <end position="93"/>
    </location>
</feature>
<dbReference type="AlphaFoldDB" id="A0A3P8VVL6"/>
<dbReference type="SMART" id="SM01319">
    <property type="entry name" value="Tankyrase_bdg_C"/>
    <property type="match status" value="1"/>
</dbReference>
<feature type="compositionally biased region" description="Basic and acidic residues" evidence="1">
    <location>
        <begin position="216"/>
        <end position="226"/>
    </location>
</feature>
<feature type="compositionally biased region" description="Polar residues" evidence="1">
    <location>
        <begin position="275"/>
        <end position="284"/>
    </location>
</feature>
<dbReference type="PANTHER" id="PTHR22042">
    <property type="entry name" value="TANKYRASE 1 BINDING PROTEIN"/>
    <property type="match status" value="1"/>
</dbReference>
<dbReference type="InterPro" id="IPR032764">
    <property type="entry name" value="Tankyrase-bd_C"/>
</dbReference>
<dbReference type="Proteomes" id="UP000265120">
    <property type="component" value="Chromosome Z"/>
</dbReference>
<evidence type="ECO:0000313" key="3">
    <source>
        <dbReference type="Ensembl" id="ENSCSEP00000017366.1"/>
    </source>
</evidence>
<protein>
    <recommendedName>
        <fullName evidence="2">Tankyrase 1-binding protein C-terminal domain-containing protein</fullName>
    </recommendedName>
</protein>
<accession>A0A3P8VVL6</accession>
<proteinExistence type="predicted"/>
<evidence type="ECO:0000313" key="4">
    <source>
        <dbReference type="Proteomes" id="UP000265120"/>
    </source>
</evidence>
<name>A0A3P8VVL6_CYNSE</name>
<reference evidence="3" key="2">
    <citation type="submission" date="2025-08" db="UniProtKB">
        <authorList>
            <consortium name="Ensembl"/>
        </authorList>
    </citation>
    <scope>IDENTIFICATION</scope>
</reference>
<dbReference type="InterPro" id="IPR040006">
    <property type="entry name" value="TNKS1BP1-like"/>
</dbReference>
<feature type="region of interest" description="Disordered" evidence="1">
    <location>
        <begin position="66"/>
        <end position="132"/>
    </location>
</feature>
<feature type="compositionally biased region" description="Basic residues" evidence="1">
    <location>
        <begin position="174"/>
        <end position="186"/>
    </location>
</feature>
<dbReference type="Pfam" id="PF15327">
    <property type="entry name" value="Tankyrase_bdg_C"/>
    <property type="match status" value="1"/>
</dbReference>
<feature type="domain" description="Tankyrase 1-binding protein C-terminal" evidence="2">
    <location>
        <begin position="154"/>
        <end position="320"/>
    </location>
</feature>
<keyword evidence="4" id="KW-1185">Reference proteome</keyword>
<sequence>MEYLGEKLSVGQSQLSGWVGNVRRSLHGALSFLSSSTERGDRGGEIGDFRRTNSVRSLASRSRESIRTFSLRSQQRLSLRRRTAPNTPTQKQSVGAEDEANQSETSGRESDSQYGTWETGLRTDDSVTQTGPQKYNHASIRVFRVFIPLLLPLFPPQAPTTLLDTSALRSRAQLGKRRAPRSRPTRAVRSSTQGGGEGEGEGEGATSEDWLYQDSTETKNETKASDSDCEEQVRGAAPSSQPKRTPLFPGMDPSALKAQLKKRVEADVQTDGAPPTSSQLSHSPKSPFLPRAKRVLPPAGVKETGEERSPQWLKELKSKKRLSHHESES</sequence>
<evidence type="ECO:0000256" key="1">
    <source>
        <dbReference type="SAM" id="MobiDB-lite"/>
    </source>
</evidence>
<reference evidence="3 4" key="1">
    <citation type="journal article" date="2014" name="Nat. Genet.">
        <title>Whole-genome sequence of a flatfish provides insights into ZW sex chromosome evolution and adaptation to a benthic lifestyle.</title>
        <authorList>
            <person name="Chen S."/>
            <person name="Zhang G."/>
            <person name="Shao C."/>
            <person name="Huang Q."/>
            <person name="Liu G."/>
            <person name="Zhang P."/>
            <person name="Song W."/>
            <person name="An N."/>
            <person name="Chalopin D."/>
            <person name="Volff J.N."/>
            <person name="Hong Y."/>
            <person name="Li Q."/>
            <person name="Sha Z."/>
            <person name="Zhou H."/>
            <person name="Xie M."/>
            <person name="Yu Q."/>
            <person name="Liu Y."/>
            <person name="Xiang H."/>
            <person name="Wang N."/>
            <person name="Wu K."/>
            <person name="Yang C."/>
            <person name="Zhou Q."/>
            <person name="Liao X."/>
            <person name="Yang L."/>
            <person name="Hu Q."/>
            <person name="Zhang J."/>
            <person name="Meng L."/>
            <person name="Jin L."/>
            <person name="Tian Y."/>
            <person name="Lian J."/>
            <person name="Yang J."/>
            <person name="Miao G."/>
            <person name="Liu S."/>
            <person name="Liang Z."/>
            <person name="Yan F."/>
            <person name="Li Y."/>
            <person name="Sun B."/>
            <person name="Zhang H."/>
            <person name="Zhang J."/>
            <person name="Zhu Y."/>
            <person name="Du M."/>
            <person name="Zhao Y."/>
            <person name="Schartl M."/>
            <person name="Tang Q."/>
            <person name="Wang J."/>
        </authorList>
    </citation>
    <scope>NUCLEOTIDE SEQUENCE</scope>
</reference>
<reference evidence="3" key="3">
    <citation type="submission" date="2025-09" db="UniProtKB">
        <authorList>
            <consortium name="Ensembl"/>
        </authorList>
    </citation>
    <scope>IDENTIFICATION</scope>
</reference>
<dbReference type="GeneTree" id="ENSGT00940000154184"/>
<feature type="region of interest" description="Disordered" evidence="1">
    <location>
        <begin position="171"/>
        <end position="329"/>
    </location>
</feature>
<dbReference type="InParanoid" id="A0A3P8VVL6"/>
<dbReference type="OMA" id="EEANNAW"/>